<proteinExistence type="predicted"/>
<comment type="caution">
    <text evidence="1">The sequence shown here is derived from an EMBL/GenBank/DDBJ whole genome shotgun (WGS) entry which is preliminary data.</text>
</comment>
<dbReference type="EMBL" id="VSSQ01069265">
    <property type="protein sequence ID" value="MPN21302.1"/>
    <property type="molecule type" value="Genomic_DNA"/>
</dbReference>
<dbReference type="AlphaFoldDB" id="A0A645G5Q7"/>
<protein>
    <submittedName>
        <fullName evidence="1">Uncharacterized protein</fullName>
    </submittedName>
</protein>
<sequence length="132" mass="14410">MIVGIGKIVNTVSLVHPGSFVKIIHSFHGLQCTVQLRHVVLEFGTKASASTTIVKVGLTIVVHKHIRIDLTILRKSFQPTLQHNKIGCRLVADRDTDLPVLAPGIFIGMGKVKVVFSIFIDAVGRPHEFGIV</sequence>
<organism evidence="1">
    <name type="scientific">bioreactor metagenome</name>
    <dbReference type="NCBI Taxonomy" id="1076179"/>
    <lineage>
        <taxon>unclassified sequences</taxon>
        <taxon>metagenomes</taxon>
        <taxon>ecological metagenomes</taxon>
    </lineage>
</organism>
<reference evidence="1" key="1">
    <citation type="submission" date="2019-08" db="EMBL/GenBank/DDBJ databases">
        <authorList>
            <person name="Kucharzyk K."/>
            <person name="Murdoch R.W."/>
            <person name="Higgins S."/>
            <person name="Loffler F."/>
        </authorList>
    </citation>
    <scope>NUCLEOTIDE SEQUENCE</scope>
</reference>
<gene>
    <name evidence="1" type="ORF">SDC9_168681</name>
</gene>
<accession>A0A645G5Q7</accession>
<evidence type="ECO:0000313" key="1">
    <source>
        <dbReference type="EMBL" id="MPN21302.1"/>
    </source>
</evidence>
<name>A0A645G5Q7_9ZZZZ</name>